<dbReference type="Gene3D" id="3.30.1330.30">
    <property type="match status" value="1"/>
</dbReference>
<comment type="caution">
    <text evidence="5">The sequence shown here is derived from an EMBL/GenBank/DDBJ whole genome shotgun (WGS) entry which is preliminary data.</text>
</comment>
<dbReference type="GO" id="GO:0005829">
    <property type="term" value="C:cytosol"/>
    <property type="evidence" value="ECO:0007669"/>
    <property type="project" value="TreeGrafter"/>
</dbReference>
<dbReference type="InterPro" id="IPR004441">
    <property type="entry name" value="rRNA_MeTrfase_TrmH"/>
</dbReference>
<evidence type="ECO:0000256" key="3">
    <source>
        <dbReference type="ARBA" id="ARBA00022679"/>
    </source>
</evidence>
<dbReference type="PANTHER" id="PTHR46429">
    <property type="entry name" value="23S RRNA (GUANOSINE-2'-O-)-METHYLTRANSFERASE RLMB"/>
    <property type="match status" value="1"/>
</dbReference>
<evidence type="ECO:0000313" key="6">
    <source>
        <dbReference type="Proteomes" id="UP000447876"/>
    </source>
</evidence>
<dbReference type="Pfam" id="PF00588">
    <property type="entry name" value="SpoU_methylase"/>
    <property type="match status" value="1"/>
</dbReference>
<reference evidence="5 6" key="1">
    <citation type="submission" date="2019-11" db="EMBL/GenBank/DDBJ databases">
        <title>Draft genome sequences of five Paenibacillus species of dairy origin.</title>
        <authorList>
            <person name="Olajide A.M."/>
            <person name="Chen S."/>
            <person name="Lapointe G."/>
        </authorList>
    </citation>
    <scope>NUCLEOTIDE SEQUENCE [LARGE SCALE GENOMIC DNA]</scope>
    <source>
        <strain evidence="5 6">12CR55</strain>
    </source>
</reference>
<dbReference type="SUPFAM" id="SSF55315">
    <property type="entry name" value="L30e-like"/>
    <property type="match status" value="1"/>
</dbReference>
<dbReference type="GO" id="GO:0003723">
    <property type="term" value="F:RNA binding"/>
    <property type="evidence" value="ECO:0007669"/>
    <property type="project" value="InterPro"/>
</dbReference>
<dbReference type="AlphaFoldDB" id="A0A7X2Z753"/>
<keyword evidence="2 5" id="KW-0489">Methyltransferase</keyword>
<dbReference type="InterPro" id="IPR029026">
    <property type="entry name" value="tRNA_m1G_MTases_N"/>
</dbReference>
<dbReference type="GO" id="GO:0008173">
    <property type="term" value="F:RNA methyltransferase activity"/>
    <property type="evidence" value="ECO:0007669"/>
    <property type="project" value="InterPro"/>
</dbReference>
<dbReference type="SMART" id="SM00967">
    <property type="entry name" value="SpoU_sub_bind"/>
    <property type="match status" value="1"/>
</dbReference>
<dbReference type="FunFam" id="3.40.1280.10:FF:000008">
    <property type="entry name" value="Group 3 RNA methyltransferase TrmH"/>
    <property type="match status" value="1"/>
</dbReference>
<feature type="domain" description="RNA 2-O ribose methyltransferase substrate binding" evidence="4">
    <location>
        <begin position="6"/>
        <end position="81"/>
    </location>
</feature>
<accession>A0A7X2Z753</accession>
<protein>
    <submittedName>
        <fullName evidence="5">23S rRNA (Guanosine(2251)-2'-O)-methyltransferase RlmB</fullName>
    </submittedName>
</protein>
<comment type="similarity">
    <text evidence="1">Belongs to the class IV-like SAM-binding methyltransferase superfamily. RNA methyltransferase TrmH family.</text>
</comment>
<dbReference type="InterPro" id="IPR001537">
    <property type="entry name" value="SpoU_MeTrfase"/>
</dbReference>
<name>A0A7X2Z753_9BACL</name>
<evidence type="ECO:0000256" key="2">
    <source>
        <dbReference type="ARBA" id="ARBA00022603"/>
    </source>
</evidence>
<dbReference type="InterPro" id="IPR013123">
    <property type="entry name" value="SpoU_subst-bd"/>
</dbReference>
<proteinExistence type="inferred from homology"/>
<dbReference type="PANTHER" id="PTHR46429:SF1">
    <property type="entry name" value="23S RRNA (GUANOSINE-2'-O-)-METHYLTRANSFERASE RLMB"/>
    <property type="match status" value="1"/>
</dbReference>
<evidence type="ECO:0000313" key="5">
    <source>
        <dbReference type="EMBL" id="MUG48019.1"/>
    </source>
</evidence>
<keyword evidence="3 5" id="KW-0808">Transferase</keyword>
<dbReference type="Proteomes" id="UP000447876">
    <property type="component" value="Unassembled WGS sequence"/>
</dbReference>
<dbReference type="NCBIfam" id="TIGR00186">
    <property type="entry name" value="rRNA_methyl_3"/>
    <property type="match status" value="1"/>
</dbReference>
<dbReference type="InterPro" id="IPR029028">
    <property type="entry name" value="Alpha/beta_knot_MTases"/>
</dbReference>
<dbReference type="InterPro" id="IPR029064">
    <property type="entry name" value="Ribosomal_eL30-like_sf"/>
</dbReference>
<dbReference type="RefSeq" id="WP_155613367.1">
    <property type="nucleotide sequence ID" value="NZ_WNZW01000018.1"/>
</dbReference>
<evidence type="ECO:0000259" key="4">
    <source>
        <dbReference type="SMART" id="SM00967"/>
    </source>
</evidence>
<dbReference type="GO" id="GO:0006396">
    <property type="term" value="P:RNA processing"/>
    <property type="evidence" value="ECO:0007669"/>
    <property type="project" value="InterPro"/>
</dbReference>
<gene>
    <name evidence="5" type="primary">rlmB</name>
    <name evidence="5" type="ORF">GNP95_24045</name>
</gene>
<sequence length="250" mass="27132">MDDQEWIGGKHSLLEAMRAGRTINKVWVAEGAQKHLTQPIIAEAKQHGIIVQFVDKRKLDQMAPGLQHQGVVAQVAPYAYVEVEDLLQRAEQRGEPPFLLILDEIEDPHNLGSILRTAECTGVHGVIIPKRRSASITATVSKTSAGAVEYVPVARVTNLAQTMEQLKEAGVWIAGTDVDAKEDMYAAGQVLSGAVAIVIGNENKGMGRLVREKCDVLLKLPMAGRLNSLNASVAAGVIMYEALRRRRAIG</sequence>
<dbReference type="EMBL" id="WNZW01000018">
    <property type="protein sequence ID" value="MUG48019.1"/>
    <property type="molecule type" value="Genomic_DNA"/>
</dbReference>
<dbReference type="SUPFAM" id="SSF75217">
    <property type="entry name" value="alpha/beta knot"/>
    <property type="match status" value="1"/>
</dbReference>
<dbReference type="OrthoDB" id="9794400at2"/>
<dbReference type="GO" id="GO:0032259">
    <property type="term" value="P:methylation"/>
    <property type="evidence" value="ECO:0007669"/>
    <property type="project" value="UniProtKB-KW"/>
</dbReference>
<organism evidence="5 6">
    <name type="scientific">Paenibacillus woosongensis</name>
    <dbReference type="NCBI Taxonomy" id="307580"/>
    <lineage>
        <taxon>Bacteria</taxon>
        <taxon>Bacillati</taxon>
        <taxon>Bacillota</taxon>
        <taxon>Bacilli</taxon>
        <taxon>Bacillales</taxon>
        <taxon>Paenibacillaceae</taxon>
        <taxon>Paenibacillus</taxon>
    </lineage>
</organism>
<dbReference type="CDD" id="cd18103">
    <property type="entry name" value="SpoU-like_RlmB"/>
    <property type="match status" value="1"/>
</dbReference>
<dbReference type="Pfam" id="PF08032">
    <property type="entry name" value="SpoU_sub_bind"/>
    <property type="match status" value="1"/>
</dbReference>
<evidence type="ECO:0000256" key="1">
    <source>
        <dbReference type="ARBA" id="ARBA00007228"/>
    </source>
</evidence>
<dbReference type="Gene3D" id="3.40.1280.10">
    <property type="match status" value="1"/>
</dbReference>